<dbReference type="Gene3D" id="3.50.50.60">
    <property type="entry name" value="FAD/NAD(P)-binding domain"/>
    <property type="match status" value="1"/>
</dbReference>
<reference evidence="1 2" key="1">
    <citation type="submission" date="2020-03" db="EMBL/GenBank/DDBJ databases">
        <title>Screen low temperature-resistant strains for efficient degradation of petroleum hydrocarbons under the low temperature.</title>
        <authorList>
            <person name="Wang Y."/>
            <person name="Chen J."/>
        </authorList>
    </citation>
    <scope>NUCLEOTIDE SEQUENCE [LARGE SCALE GENOMIC DNA]</scope>
    <source>
        <strain evidence="1 2">KB1</strain>
        <plasmid evidence="1 2">plas2</plasmid>
    </source>
</reference>
<name>A0A6G9D4L6_RHOER</name>
<evidence type="ECO:0000313" key="1">
    <source>
        <dbReference type="EMBL" id="QIP44000.1"/>
    </source>
</evidence>
<dbReference type="EMBL" id="CP050126">
    <property type="protein sequence ID" value="QIP44000.1"/>
    <property type="molecule type" value="Genomic_DNA"/>
</dbReference>
<dbReference type="AlphaFoldDB" id="A0A6G9D4L6"/>
<evidence type="ECO:0000313" key="2">
    <source>
        <dbReference type="Proteomes" id="UP000502345"/>
    </source>
</evidence>
<keyword evidence="1" id="KW-0614">Plasmid</keyword>
<proteinExistence type="predicted"/>
<dbReference type="Proteomes" id="UP000502345">
    <property type="component" value="Plasmid plas2"/>
</dbReference>
<geneLocation type="plasmid" evidence="1 2">
    <name>plas2</name>
</geneLocation>
<organism evidence="1 2">
    <name type="scientific">Rhodococcus erythropolis</name>
    <name type="common">Arthrobacter picolinophilus</name>
    <dbReference type="NCBI Taxonomy" id="1833"/>
    <lineage>
        <taxon>Bacteria</taxon>
        <taxon>Bacillati</taxon>
        <taxon>Actinomycetota</taxon>
        <taxon>Actinomycetes</taxon>
        <taxon>Mycobacteriales</taxon>
        <taxon>Nocardiaceae</taxon>
        <taxon>Rhodococcus</taxon>
        <taxon>Rhodococcus erythropolis group</taxon>
    </lineage>
</organism>
<sequence>MSFGRFGASEIVDRPDGELIDFARADLETVTGITEEPGATFVQRWHGGLPQYAPGHTEIVAEIESGMTQFDGLALAGSWLHGVGVPACVAVGTTAATRIFERVAR</sequence>
<accession>A0A6G9D4L6</accession>
<dbReference type="SUPFAM" id="SSF54373">
    <property type="entry name" value="FAD-linked reductases, C-terminal domain"/>
    <property type="match status" value="1"/>
</dbReference>
<protein>
    <submittedName>
        <fullName evidence="1">Uncharacterized protein</fullName>
    </submittedName>
</protein>
<gene>
    <name evidence="1" type="ORF">G9444_6757</name>
</gene>
<dbReference type="InterPro" id="IPR036188">
    <property type="entry name" value="FAD/NAD-bd_sf"/>
</dbReference>